<reference evidence="1" key="1">
    <citation type="journal article" date="2021" name="New Phytol.">
        <title>Evolutionary innovations through gain and loss of genes in the ectomycorrhizal Boletales.</title>
        <authorList>
            <person name="Wu G."/>
            <person name="Miyauchi S."/>
            <person name="Morin E."/>
            <person name="Kuo A."/>
            <person name="Drula E."/>
            <person name="Varga T."/>
            <person name="Kohler A."/>
            <person name="Feng B."/>
            <person name="Cao Y."/>
            <person name="Lipzen A."/>
            <person name="Daum C."/>
            <person name="Hundley H."/>
            <person name="Pangilinan J."/>
            <person name="Johnson J."/>
            <person name="Barry K."/>
            <person name="LaButti K."/>
            <person name="Ng V."/>
            <person name="Ahrendt S."/>
            <person name="Min B."/>
            <person name="Choi I.G."/>
            <person name="Park H."/>
            <person name="Plett J.M."/>
            <person name="Magnuson J."/>
            <person name="Spatafora J.W."/>
            <person name="Nagy L.G."/>
            <person name="Henrissat B."/>
            <person name="Grigoriev I.V."/>
            <person name="Yang Z.L."/>
            <person name="Xu J."/>
            <person name="Martin F.M."/>
        </authorList>
    </citation>
    <scope>NUCLEOTIDE SEQUENCE</scope>
    <source>
        <strain evidence="1">KUC20120723A-06</strain>
    </source>
</reference>
<accession>A0ACB8B1K3</accession>
<gene>
    <name evidence="1" type="ORF">BV22DRAFT_1075609</name>
</gene>
<dbReference type="EMBL" id="MU266693">
    <property type="protein sequence ID" value="KAH7919111.1"/>
    <property type="molecule type" value="Genomic_DNA"/>
</dbReference>
<dbReference type="Proteomes" id="UP000790709">
    <property type="component" value="Unassembled WGS sequence"/>
</dbReference>
<sequence length="423" mass="46356">MVRHSVPLQDSDFTLNTSGVAGFFGGDEAVSAMATVHVYEGRKWLGWYNSPGAYEVGKRYGQLANSRFWDGLFPGPNTDPATLFELDGLKGPKYRAAWSGTTLPQTGHIGALFASACDNKVGTAIEGRVTIPSTVTVAELPHIPSFTMHPRRLRTCSSLLASIPIGVSACTTVVCALVGDWYCFAMILLGIVSSGLSCFVIGSGTFTFTHPKPADGAPVGDGVMFTESGVIILKGEEAAVNSVTRGRFSLRFASEPTYQNIGLCSTLLTVQFVAQLLLIPQGTLFGQIMFVASLAVSWIYNSYLSSLDKRKVQTEILMHNVLRDPAVKKYQLGTRTAMAVFAVLILDPADPARVLQDILPNDTKVWRRWRETVAQRIRSKETLDFTDDSNFDGFDERERKLLQTLYKDTEAAHSGYFHYHISS</sequence>
<comment type="caution">
    <text evidence="1">The sequence shown here is derived from an EMBL/GenBank/DDBJ whole genome shotgun (WGS) entry which is preliminary data.</text>
</comment>
<name>A0ACB8B1K3_9AGAM</name>
<evidence type="ECO:0000313" key="2">
    <source>
        <dbReference type="Proteomes" id="UP000790709"/>
    </source>
</evidence>
<protein>
    <submittedName>
        <fullName evidence="1">Uncharacterized protein</fullName>
    </submittedName>
</protein>
<evidence type="ECO:0000313" key="1">
    <source>
        <dbReference type="EMBL" id="KAH7919111.1"/>
    </source>
</evidence>
<keyword evidence="2" id="KW-1185">Reference proteome</keyword>
<proteinExistence type="predicted"/>
<organism evidence="1 2">
    <name type="scientific">Leucogyrophana mollusca</name>
    <dbReference type="NCBI Taxonomy" id="85980"/>
    <lineage>
        <taxon>Eukaryota</taxon>
        <taxon>Fungi</taxon>
        <taxon>Dikarya</taxon>
        <taxon>Basidiomycota</taxon>
        <taxon>Agaricomycotina</taxon>
        <taxon>Agaricomycetes</taxon>
        <taxon>Agaricomycetidae</taxon>
        <taxon>Boletales</taxon>
        <taxon>Boletales incertae sedis</taxon>
        <taxon>Leucogyrophana</taxon>
    </lineage>
</organism>